<dbReference type="Pfam" id="PF08993">
    <property type="entry name" value="T4_Gp59_N"/>
    <property type="match status" value="1"/>
</dbReference>
<protein>
    <submittedName>
        <fullName evidence="3">59 protein</fullName>
    </submittedName>
</protein>
<gene>
    <name evidence="3" type="ORF">UFOVP447_103</name>
</gene>
<dbReference type="InterPro" id="IPR015085">
    <property type="entry name" value="Phage_T4_Gp59_N"/>
</dbReference>
<dbReference type="InterPro" id="IPR015086">
    <property type="entry name" value="Phage_T4_Gp59_C"/>
</dbReference>
<name>A0A6J5MAN4_9CAUD</name>
<dbReference type="Gene3D" id="1.10.8.60">
    <property type="match status" value="1"/>
</dbReference>
<dbReference type="EMBL" id="LR796423">
    <property type="protein sequence ID" value="CAB4143252.1"/>
    <property type="molecule type" value="Genomic_DNA"/>
</dbReference>
<sequence>MTPFEAYKLFLAVKMHFTQPNYDFFKYNGKVNANLDSFNRRRDKYHFAKLAKHKDALGYLVAQYTTGNFTGWAGDLFTEEAERQYTQYLARQQSVTYNFQSDLGKLEEGFISKFKVKDGQHPEALVMFRRGNISIETFTILNNHLNFFQLWDTRIDDTVLWPSIRERCLKYRPFLHYDKAKIKSILRPLMS</sequence>
<feature type="domain" description="Bacteriophage T4 Gp59 helicase assembly protein N-terminal" evidence="1">
    <location>
        <begin position="6"/>
        <end position="90"/>
    </location>
</feature>
<dbReference type="SUPFAM" id="SSF48493">
    <property type="entry name" value="gene 59 helicase assembly protein"/>
    <property type="match status" value="1"/>
</dbReference>
<evidence type="ECO:0000259" key="2">
    <source>
        <dbReference type="Pfam" id="PF08994"/>
    </source>
</evidence>
<dbReference type="Gene3D" id="1.10.220.50">
    <property type="entry name" value="Bacteriophage T4, Gp59, helicase assembly protein, C-terminal domain"/>
    <property type="match status" value="1"/>
</dbReference>
<organism evidence="3">
    <name type="scientific">uncultured Caudovirales phage</name>
    <dbReference type="NCBI Taxonomy" id="2100421"/>
    <lineage>
        <taxon>Viruses</taxon>
        <taxon>Duplodnaviria</taxon>
        <taxon>Heunggongvirae</taxon>
        <taxon>Uroviricota</taxon>
        <taxon>Caudoviricetes</taxon>
        <taxon>Peduoviridae</taxon>
        <taxon>Maltschvirus</taxon>
        <taxon>Maltschvirus maltsch</taxon>
    </lineage>
</organism>
<feature type="domain" description="Bacteriophage T4 Gp59 helicase assembly protein C-terminal" evidence="2">
    <location>
        <begin position="125"/>
        <end position="185"/>
    </location>
</feature>
<accession>A0A6J5MAN4</accession>
<proteinExistence type="predicted"/>
<reference evidence="3" key="1">
    <citation type="submission" date="2020-04" db="EMBL/GenBank/DDBJ databases">
        <authorList>
            <person name="Chiriac C."/>
            <person name="Salcher M."/>
            <person name="Ghai R."/>
            <person name="Kavagutti S V."/>
        </authorList>
    </citation>
    <scope>NUCLEOTIDE SEQUENCE</scope>
</reference>
<dbReference type="Pfam" id="PF08994">
    <property type="entry name" value="T4_Gp59_C"/>
    <property type="match status" value="1"/>
</dbReference>
<dbReference type="InterPro" id="IPR037082">
    <property type="entry name" value="Phage_T4_Gp59_C_sf"/>
</dbReference>
<dbReference type="InterPro" id="IPR023197">
    <property type="entry name" value="Phage_T4_Gp59_dom_sf"/>
</dbReference>
<evidence type="ECO:0000313" key="3">
    <source>
        <dbReference type="EMBL" id="CAB4143252.1"/>
    </source>
</evidence>
<evidence type="ECO:0000259" key="1">
    <source>
        <dbReference type="Pfam" id="PF08993"/>
    </source>
</evidence>